<organism evidence="13 14">
    <name type="scientific">Candidatus Lloydbacteria bacterium RIFCSPHIGHO2_01_FULL_41_20</name>
    <dbReference type="NCBI Taxonomy" id="1798657"/>
    <lineage>
        <taxon>Bacteria</taxon>
        <taxon>Candidatus Lloydiibacteriota</taxon>
    </lineage>
</organism>
<name>A0A1G2CU23_9BACT</name>
<dbReference type="EMBL" id="MHLH01000013">
    <property type="protein sequence ID" value="OGZ03948.1"/>
    <property type="molecule type" value="Genomic_DNA"/>
</dbReference>
<dbReference type="Proteomes" id="UP000178841">
    <property type="component" value="Unassembled WGS sequence"/>
</dbReference>
<reference evidence="13 14" key="1">
    <citation type="journal article" date="2016" name="Nat. Commun.">
        <title>Thousands of microbial genomes shed light on interconnected biogeochemical processes in an aquifer system.</title>
        <authorList>
            <person name="Anantharaman K."/>
            <person name="Brown C.T."/>
            <person name="Hug L.A."/>
            <person name="Sharon I."/>
            <person name="Castelle C.J."/>
            <person name="Probst A.J."/>
            <person name="Thomas B.C."/>
            <person name="Singh A."/>
            <person name="Wilkins M.J."/>
            <person name="Karaoz U."/>
            <person name="Brodie E.L."/>
            <person name="Williams K.H."/>
            <person name="Hubbard S.S."/>
            <person name="Banfield J.F."/>
        </authorList>
    </citation>
    <scope>NUCLEOTIDE SEQUENCE [LARGE SCALE GENOMIC DNA]</scope>
</reference>
<evidence type="ECO:0000256" key="3">
    <source>
        <dbReference type="ARBA" id="ARBA00022448"/>
    </source>
</evidence>
<comment type="cofactor">
    <cofactor evidence="1">
        <name>Fe cation</name>
        <dbReference type="ChEBI" id="CHEBI:24875"/>
    </cofactor>
</comment>
<evidence type="ECO:0000256" key="6">
    <source>
        <dbReference type="ARBA" id="ARBA00022723"/>
    </source>
</evidence>
<comment type="caution">
    <text evidence="13">The sequence shown here is derived from an EMBL/GenBank/DDBJ whole genome shotgun (WGS) entry which is preliminary data.</text>
</comment>
<evidence type="ECO:0000313" key="13">
    <source>
        <dbReference type="EMBL" id="OGZ03948.1"/>
    </source>
</evidence>
<protein>
    <submittedName>
        <fullName evidence="13">Uncharacterized protein</fullName>
    </submittedName>
</protein>
<evidence type="ECO:0000313" key="14">
    <source>
        <dbReference type="Proteomes" id="UP000178841"/>
    </source>
</evidence>
<keyword evidence="9" id="KW-0560">Oxidoreductase</keyword>
<feature type="transmembrane region" description="Helical" evidence="12">
    <location>
        <begin position="239"/>
        <end position="260"/>
    </location>
</feature>
<keyword evidence="3" id="KW-0813">Transport</keyword>
<evidence type="ECO:0000256" key="12">
    <source>
        <dbReference type="SAM" id="Phobius"/>
    </source>
</evidence>
<keyword evidence="5 12" id="KW-0812">Transmembrane</keyword>
<dbReference type="Gene3D" id="1.20.1260.140">
    <property type="entry name" value="Alternative oxidase"/>
    <property type="match status" value="1"/>
</dbReference>
<proteinExistence type="predicted"/>
<evidence type="ECO:0000256" key="7">
    <source>
        <dbReference type="ARBA" id="ARBA00022982"/>
    </source>
</evidence>
<evidence type="ECO:0000256" key="11">
    <source>
        <dbReference type="ARBA" id="ARBA00023136"/>
    </source>
</evidence>
<dbReference type="Pfam" id="PF01786">
    <property type="entry name" value="AOX"/>
    <property type="match status" value="1"/>
</dbReference>
<evidence type="ECO:0000256" key="2">
    <source>
        <dbReference type="ARBA" id="ARBA00004370"/>
    </source>
</evidence>
<keyword evidence="4" id="KW-0679">Respiratory chain</keyword>
<comment type="subcellular location">
    <subcellularLocation>
        <location evidence="2">Membrane</location>
    </subcellularLocation>
</comment>
<evidence type="ECO:0000256" key="1">
    <source>
        <dbReference type="ARBA" id="ARBA00001962"/>
    </source>
</evidence>
<evidence type="ECO:0000256" key="9">
    <source>
        <dbReference type="ARBA" id="ARBA00023002"/>
    </source>
</evidence>
<dbReference type="GO" id="GO:0009916">
    <property type="term" value="F:alternative oxidase activity"/>
    <property type="evidence" value="ECO:0007669"/>
    <property type="project" value="InterPro"/>
</dbReference>
<evidence type="ECO:0000256" key="10">
    <source>
        <dbReference type="ARBA" id="ARBA00023004"/>
    </source>
</evidence>
<keyword evidence="8 12" id="KW-1133">Transmembrane helix</keyword>
<evidence type="ECO:0000256" key="8">
    <source>
        <dbReference type="ARBA" id="ARBA00022989"/>
    </source>
</evidence>
<accession>A0A1G2CU23</accession>
<dbReference type="GO" id="GO:0046872">
    <property type="term" value="F:metal ion binding"/>
    <property type="evidence" value="ECO:0007669"/>
    <property type="project" value="UniProtKB-KW"/>
</dbReference>
<gene>
    <name evidence="13" type="ORF">A2648_01625</name>
</gene>
<feature type="transmembrane region" description="Helical" evidence="12">
    <location>
        <begin position="135"/>
        <end position="155"/>
    </location>
</feature>
<dbReference type="InterPro" id="IPR002680">
    <property type="entry name" value="AOX"/>
</dbReference>
<keyword evidence="7" id="KW-0249">Electron transport</keyword>
<dbReference type="InterPro" id="IPR038659">
    <property type="entry name" value="AOX_sf"/>
</dbReference>
<dbReference type="AlphaFoldDB" id="A0A1G2CU23"/>
<keyword evidence="6" id="KW-0479">Metal-binding</keyword>
<dbReference type="STRING" id="1798657.A2648_01625"/>
<evidence type="ECO:0000256" key="5">
    <source>
        <dbReference type="ARBA" id="ARBA00022692"/>
    </source>
</evidence>
<sequence>MEFTAGNKEFEALNMQLNDLEKLEKYKMLYDGYRTNILPRFIGGLLVRLGNIMYGHEPSYLKFRSIEITARVPYCSWSSAVYTLLTFFYFDERKAIKLSSIARYAGIAHDNETMHLIVISHLARAEKRAGRIRHALLPIFFSIFYFCAIYILFLVRPRWSFELNYLFEQDAFNQYSRFLDLHDEDLKNKLIESKFLEWYGRNPKNQYDFFRSVRNDEIIHRNQSIQNIDTEADGRRVRFLKFITACVVAAAFGIGAYIFLW</sequence>
<dbReference type="GO" id="GO:0016020">
    <property type="term" value="C:membrane"/>
    <property type="evidence" value="ECO:0007669"/>
    <property type="project" value="UniProtKB-SubCell"/>
</dbReference>
<evidence type="ECO:0000256" key="4">
    <source>
        <dbReference type="ARBA" id="ARBA00022660"/>
    </source>
</evidence>
<keyword evidence="10" id="KW-0408">Iron</keyword>
<keyword evidence="11 12" id="KW-0472">Membrane</keyword>